<dbReference type="RefSeq" id="WP_007823072.1">
    <property type="nucleotide sequence ID" value="NZ_JAVRER010000008.1"/>
</dbReference>
<feature type="region of interest" description="Disordered" evidence="1">
    <location>
        <begin position="99"/>
        <end position="138"/>
    </location>
</feature>
<organism evidence="3 4">
    <name type="scientific">Streptomyces evansiae</name>
    <dbReference type="NCBI Taxonomy" id="3075535"/>
    <lineage>
        <taxon>Bacteria</taxon>
        <taxon>Bacillati</taxon>
        <taxon>Actinomycetota</taxon>
        <taxon>Actinomycetes</taxon>
        <taxon>Kitasatosporales</taxon>
        <taxon>Streptomycetaceae</taxon>
        <taxon>Streptomyces</taxon>
    </lineage>
</organism>
<dbReference type="InterPro" id="IPR001845">
    <property type="entry name" value="HTH_ArsR_DNA-bd_dom"/>
</dbReference>
<sequence length="138" mass="14975">MPDAEGHPNVEEFDFQAVLKALSDPLRYHVIATLVRQPQDTERTCTSFGLPVGKSTRTHHFRILREAGLVRQVDRGNSRSARLRREDIEQRFPGLLRLVAENEPLPGNETLPGSGPLPGAEPLPANGTLPGAAGLPAA</sequence>
<dbReference type="InterPro" id="IPR036390">
    <property type="entry name" value="WH_DNA-bd_sf"/>
</dbReference>
<dbReference type="SUPFAM" id="SSF46785">
    <property type="entry name" value="Winged helix' DNA-binding domain"/>
    <property type="match status" value="1"/>
</dbReference>
<gene>
    <name evidence="3" type="ORF">RM574_07720</name>
</gene>
<proteinExistence type="predicted"/>
<evidence type="ECO:0000256" key="1">
    <source>
        <dbReference type="SAM" id="MobiDB-lite"/>
    </source>
</evidence>
<feature type="domain" description="HTH arsR-type" evidence="2">
    <location>
        <begin position="7"/>
        <end position="103"/>
    </location>
</feature>
<dbReference type="PROSITE" id="PS50987">
    <property type="entry name" value="HTH_ARSR_2"/>
    <property type="match status" value="1"/>
</dbReference>
<dbReference type="EMBL" id="JAVRER010000008">
    <property type="protein sequence ID" value="MDT0415378.1"/>
    <property type="molecule type" value="Genomic_DNA"/>
</dbReference>
<dbReference type="Gene3D" id="1.10.10.10">
    <property type="entry name" value="Winged helix-like DNA-binding domain superfamily/Winged helix DNA-binding domain"/>
    <property type="match status" value="1"/>
</dbReference>
<evidence type="ECO:0000259" key="2">
    <source>
        <dbReference type="PROSITE" id="PS50987"/>
    </source>
</evidence>
<dbReference type="InterPro" id="IPR011991">
    <property type="entry name" value="ArsR-like_HTH"/>
</dbReference>
<comment type="caution">
    <text evidence="3">The sequence shown here is derived from an EMBL/GenBank/DDBJ whole genome shotgun (WGS) entry which is preliminary data.</text>
</comment>
<reference evidence="4" key="1">
    <citation type="submission" date="2023-07" db="EMBL/GenBank/DDBJ databases">
        <title>30 novel species of actinomycetes from the DSMZ collection.</title>
        <authorList>
            <person name="Nouioui I."/>
        </authorList>
    </citation>
    <scope>NUCLEOTIDE SEQUENCE [LARGE SCALE GENOMIC DNA]</scope>
    <source>
        <strain evidence="4">DSM 41982</strain>
    </source>
</reference>
<dbReference type="CDD" id="cd00090">
    <property type="entry name" value="HTH_ARSR"/>
    <property type="match status" value="1"/>
</dbReference>
<name>A0ABD5E3Y2_9ACTN</name>
<feature type="compositionally biased region" description="Low complexity" evidence="1">
    <location>
        <begin position="122"/>
        <end position="138"/>
    </location>
</feature>
<evidence type="ECO:0000313" key="3">
    <source>
        <dbReference type="EMBL" id="MDT0415378.1"/>
    </source>
</evidence>
<dbReference type="InterPro" id="IPR036388">
    <property type="entry name" value="WH-like_DNA-bd_sf"/>
</dbReference>
<dbReference type="SMART" id="SM00418">
    <property type="entry name" value="HTH_ARSR"/>
    <property type="match status" value="1"/>
</dbReference>
<evidence type="ECO:0000313" key="4">
    <source>
        <dbReference type="Proteomes" id="UP001183607"/>
    </source>
</evidence>
<accession>A0ABD5E3Y2</accession>
<dbReference type="Proteomes" id="UP001183607">
    <property type="component" value="Unassembled WGS sequence"/>
</dbReference>
<dbReference type="AlphaFoldDB" id="A0ABD5E3Y2"/>
<protein>
    <submittedName>
        <fullName evidence="3">Helix-turn-helix transcriptional regulator</fullName>
    </submittedName>
</protein>